<accession>A0A0S7BSB1</accession>
<dbReference type="Gene3D" id="2.130.10.120">
    <property type="entry name" value="Prolyl oligopeptidase, N-terminal domain"/>
    <property type="match status" value="1"/>
</dbReference>
<dbReference type="Proteomes" id="UP000053091">
    <property type="component" value="Unassembled WGS sequence"/>
</dbReference>
<dbReference type="InterPro" id="IPR002471">
    <property type="entry name" value="Pept_S9_AS"/>
</dbReference>
<dbReference type="EMBL" id="DF968182">
    <property type="protein sequence ID" value="GAP43309.1"/>
    <property type="molecule type" value="Genomic_DNA"/>
</dbReference>
<proteinExistence type="inferred from homology"/>
<dbReference type="FunFam" id="3.40.50.1820:FF:000005">
    <property type="entry name" value="Prolyl endopeptidase"/>
    <property type="match status" value="1"/>
</dbReference>
<dbReference type="GO" id="GO:0070012">
    <property type="term" value="F:oligopeptidase activity"/>
    <property type="evidence" value="ECO:0007669"/>
    <property type="project" value="TreeGrafter"/>
</dbReference>
<name>A0A0S7BSB1_9BACT</name>
<dbReference type="PANTHER" id="PTHR42881:SF2">
    <property type="entry name" value="PROLYL ENDOPEPTIDASE"/>
    <property type="match status" value="1"/>
</dbReference>
<dbReference type="PANTHER" id="PTHR42881">
    <property type="entry name" value="PROLYL ENDOPEPTIDASE"/>
    <property type="match status" value="1"/>
</dbReference>
<evidence type="ECO:0000256" key="3">
    <source>
        <dbReference type="ARBA" id="ARBA00011897"/>
    </source>
</evidence>
<evidence type="ECO:0000256" key="8">
    <source>
        <dbReference type="ARBA" id="ARBA00081187"/>
    </source>
</evidence>
<dbReference type="InterPro" id="IPR001375">
    <property type="entry name" value="Peptidase_S9_cat"/>
</dbReference>
<dbReference type="AlphaFoldDB" id="A0A0S7BSB1"/>
<evidence type="ECO:0000313" key="12">
    <source>
        <dbReference type="Proteomes" id="UP000053091"/>
    </source>
</evidence>
<evidence type="ECO:0000256" key="1">
    <source>
        <dbReference type="ARBA" id="ARBA00001070"/>
    </source>
</evidence>
<dbReference type="SUPFAM" id="SSF50993">
    <property type="entry name" value="Peptidase/esterase 'gauge' domain"/>
    <property type="match status" value="1"/>
</dbReference>
<dbReference type="PROSITE" id="PS00708">
    <property type="entry name" value="PRO_ENDOPEP_SER"/>
    <property type="match status" value="1"/>
</dbReference>
<dbReference type="InterPro" id="IPR051167">
    <property type="entry name" value="Prolyl_oligopep/macrocyclase"/>
</dbReference>
<evidence type="ECO:0000256" key="6">
    <source>
        <dbReference type="ARBA" id="ARBA00022825"/>
    </source>
</evidence>
<gene>
    <name evidence="11" type="ORF">TBC1_111461</name>
</gene>
<dbReference type="GO" id="GO:0006508">
    <property type="term" value="P:proteolysis"/>
    <property type="evidence" value="ECO:0007669"/>
    <property type="project" value="UniProtKB-KW"/>
</dbReference>
<dbReference type="EC" id="3.4.21.26" evidence="3"/>
<dbReference type="FunFam" id="2.130.10.120:FF:000001">
    <property type="entry name" value="Prolyl endopeptidase"/>
    <property type="match status" value="1"/>
</dbReference>
<evidence type="ECO:0000259" key="10">
    <source>
        <dbReference type="Pfam" id="PF02897"/>
    </source>
</evidence>
<evidence type="ECO:0000256" key="2">
    <source>
        <dbReference type="ARBA" id="ARBA00005228"/>
    </source>
</evidence>
<evidence type="ECO:0000256" key="7">
    <source>
        <dbReference type="ARBA" id="ARBA00060121"/>
    </source>
</evidence>
<dbReference type="STRING" id="1678841.TBC1_111461"/>
<dbReference type="InterPro" id="IPR023302">
    <property type="entry name" value="Pept_S9A_N"/>
</dbReference>
<dbReference type="Pfam" id="PF02897">
    <property type="entry name" value="Peptidase_S9_N"/>
    <property type="match status" value="1"/>
</dbReference>
<keyword evidence="12" id="KW-1185">Reference proteome</keyword>
<comment type="function">
    <text evidence="7">Cleaves peptide bonds on the C-terminal side of prolyl residues within peptides that are up to approximately 30 amino acids long. Has an absolute requirement for an X-Pro bond in the trans configuration immediately preceding the Pro-Y scissible bond.</text>
</comment>
<evidence type="ECO:0000259" key="9">
    <source>
        <dbReference type="Pfam" id="PF00326"/>
    </source>
</evidence>
<dbReference type="SUPFAM" id="SSF53474">
    <property type="entry name" value="alpha/beta-Hydrolases"/>
    <property type="match status" value="1"/>
</dbReference>
<organism evidence="11">
    <name type="scientific">Lentimicrobium saccharophilum</name>
    <dbReference type="NCBI Taxonomy" id="1678841"/>
    <lineage>
        <taxon>Bacteria</taxon>
        <taxon>Pseudomonadati</taxon>
        <taxon>Bacteroidota</taxon>
        <taxon>Bacteroidia</taxon>
        <taxon>Bacteroidales</taxon>
        <taxon>Lentimicrobiaceae</taxon>
        <taxon>Lentimicrobium</taxon>
    </lineage>
</organism>
<protein>
    <recommendedName>
        <fullName evidence="3">prolyl oligopeptidase</fullName>
        <ecNumber evidence="3">3.4.21.26</ecNumber>
    </recommendedName>
    <alternativeName>
        <fullName evidence="8">Proline-specific endopeptidase</fullName>
    </alternativeName>
</protein>
<reference evidence="11" key="1">
    <citation type="journal article" date="2015" name="Genome Announc.">
        <title>Draft Genome Sequence of Bacteroidales Strain TBC1, a Novel Isolate from a Methanogenic Wastewater Treatment System.</title>
        <authorList>
            <person name="Tourlousse D.M."/>
            <person name="Matsuura N."/>
            <person name="Sun L."/>
            <person name="Toyonaga M."/>
            <person name="Kuroda K."/>
            <person name="Ohashi A."/>
            <person name="Cruz R."/>
            <person name="Yamaguchi T."/>
            <person name="Sekiguchi Y."/>
        </authorList>
    </citation>
    <scope>NUCLEOTIDE SEQUENCE [LARGE SCALE GENOMIC DNA]</scope>
    <source>
        <strain evidence="11">TBC1</strain>
    </source>
</reference>
<comment type="catalytic activity">
    <reaction evidence="1">
        <text>Hydrolysis of Pro-|-Xaa &gt;&gt; Ala-|-Xaa in oligopeptides.</text>
        <dbReference type="EC" id="3.4.21.26"/>
    </reaction>
</comment>
<dbReference type="PATRIC" id="fig|1678841.3.peg.1637"/>
<dbReference type="Pfam" id="PF00326">
    <property type="entry name" value="Peptidase_S9"/>
    <property type="match status" value="1"/>
</dbReference>
<dbReference type="GO" id="GO:0004252">
    <property type="term" value="F:serine-type endopeptidase activity"/>
    <property type="evidence" value="ECO:0007669"/>
    <property type="project" value="UniProtKB-EC"/>
</dbReference>
<evidence type="ECO:0000256" key="5">
    <source>
        <dbReference type="ARBA" id="ARBA00022801"/>
    </source>
</evidence>
<dbReference type="PRINTS" id="PR00862">
    <property type="entry name" value="PROLIGOPTASE"/>
</dbReference>
<keyword evidence="6" id="KW-0720">Serine protease</keyword>
<comment type="similarity">
    <text evidence="2">Belongs to the peptidase S9A family.</text>
</comment>
<dbReference type="Gene3D" id="3.40.50.1820">
    <property type="entry name" value="alpha/beta hydrolase"/>
    <property type="match status" value="1"/>
</dbReference>
<keyword evidence="5" id="KW-0378">Hydrolase</keyword>
<sequence>MLISSDHQNTLTSNNMKNLLYTLVSALLIMNSCTTQERINYPETRKTDTVDVYFGTEVADPYRWLEDDNSAETAEWVKAQNDVTNAYLAKIPFRDQIRERLTGLWNYPRYGVPFHKGNHFFFFKNDGIQNQSVLYIQDSLTGTPRVFLDPNKLSADGTTSLGTYSVSKDGKYFAYAISKAGSDWNEIYVMETATGQQLSDKLEWVKFSGISWRGDGFYYSRYDKPAGGGELSSKNEFQKVYYHKVGDPQDKDVLVYENRAYPLRNYGGSTTEDEQFLILGESESTSGNALYVKDLRNPASGFVKIADGFRFDYNVISNDGERFYILTNDGAPRYRLVQVDLKNPAKENWLTIIPEKEEVLKSAEVAGGKIICQYMMDAVSKVFVHNMDGTLMHELSLPGLGTIAGFEGNREDNQAFYSFTSFTFPSTVYTYDIAANKSEVLYASEINFDASGYTTEQIFYTSKDGTKVPMFLVYKSGLKKDGKNPVYLYGYGGFNVSITPAFSVSRLLFLEQGGIIAVANLRGGGEYGEEWHRAGTKLQKQNVFDDFIAAAEYLVSEKYTNPKKIAIAGGSNGGLLVGACMTQRPDLFAVALPAVGVMDMLRFHKFTIGWAWTEDYGSSEDSTQFRYLLGYSPLHNLKPATCYPATLVTTADHDDRVVPAHSFKFAATLQECQSCNNPALIRIETNAGHGAGKPISKLIDEATDIWAFTMYNLGMKPAFK</sequence>
<evidence type="ECO:0000313" key="11">
    <source>
        <dbReference type="EMBL" id="GAP43309.1"/>
    </source>
</evidence>
<dbReference type="InterPro" id="IPR029058">
    <property type="entry name" value="AB_hydrolase_fold"/>
</dbReference>
<dbReference type="GO" id="GO:0005829">
    <property type="term" value="C:cytosol"/>
    <property type="evidence" value="ECO:0007669"/>
    <property type="project" value="TreeGrafter"/>
</dbReference>
<feature type="domain" description="Peptidase S9A N-terminal" evidence="10">
    <location>
        <begin position="42"/>
        <end position="441"/>
    </location>
</feature>
<evidence type="ECO:0000256" key="4">
    <source>
        <dbReference type="ARBA" id="ARBA00022670"/>
    </source>
</evidence>
<feature type="domain" description="Peptidase S9 prolyl oligopeptidase catalytic" evidence="9">
    <location>
        <begin position="501"/>
        <end position="714"/>
    </location>
</feature>
<keyword evidence="4" id="KW-0645">Protease</keyword>
<dbReference type="InterPro" id="IPR002470">
    <property type="entry name" value="Peptidase_S9A"/>
</dbReference>